<feature type="transmembrane region" description="Helical" evidence="1">
    <location>
        <begin position="7"/>
        <end position="26"/>
    </location>
</feature>
<dbReference type="Pfam" id="PF00892">
    <property type="entry name" value="EamA"/>
    <property type="match status" value="1"/>
</dbReference>
<dbReference type="InterPro" id="IPR000620">
    <property type="entry name" value="EamA_dom"/>
</dbReference>
<dbReference type="EMBL" id="CP025066">
    <property type="protein sequence ID" value="AUX09851.1"/>
    <property type="molecule type" value="Genomic_DNA"/>
</dbReference>
<protein>
    <recommendedName>
        <fullName evidence="2">EamA domain-containing protein</fullName>
    </recommendedName>
</protein>
<dbReference type="SUPFAM" id="SSF103481">
    <property type="entry name" value="Multidrug resistance efflux transporter EmrE"/>
    <property type="match status" value="1"/>
</dbReference>
<organism evidence="3 4">
    <name type="scientific">Halalkaliarchaeum desulfuricum</name>
    <dbReference type="NCBI Taxonomy" id="2055893"/>
    <lineage>
        <taxon>Archaea</taxon>
        <taxon>Methanobacteriati</taxon>
        <taxon>Methanobacteriota</taxon>
        <taxon>Stenosarchaea group</taxon>
        <taxon>Halobacteria</taxon>
        <taxon>Halobacteriales</taxon>
        <taxon>Haloferacaceae</taxon>
        <taxon>Halalkaliarchaeum</taxon>
    </lineage>
</organism>
<evidence type="ECO:0000313" key="4">
    <source>
        <dbReference type="Proteomes" id="UP000263012"/>
    </source>
</evidence>
<feature type="domain" description="EamA" evidence="2">
    <location>
        <begin position="8"/>
        <end position="76"/>
    </location>
</feature>
<evidence type="ECO:0000256" key="1">
    <source>
        <dbReference type="SAM" id="Phobius"/>
    </source>
</evidence>
<dbReference type="Proteomes" id="UP000263012">
    <property type="component" value="Chromosome"/>
</dbReference>
<dbReference type="InterPro" id="IPR037185">
    <property type="entry name" value="EmrE-like"/>
</dbReference>
<dbReference type="KEGG" id="hdf:AArcSl_2227"/>
<evidence type="ECO:0000259" key="2">
    <source>
        <dbReference type="Pfam" id="PF00892"/>
    </source>
</evidence>
<keyword evidence="1" id="KW-0812">Transmembrane</keyword>
<accession>A0A343TL79</accession>
<proteinExistence type="predicted"/>
<keyword evidence="1" id="KW-0472">Membrane</keyword>
<evidence type="ECO:0000313" key="3">
    <source>
        <dbReference type="EMBL" id="AUX09851.1"/>
    </source>
</evidence>
<feature type="transmembrane region" description="Helical" evidence="1">
    <location>
        <begin position="59"/>
        <end position="76"/>
    </location>
</feature>
<dbReference type="Gene3D" id="1.10.3730.20">
    <property type="match status" value="1"/>
</dbReference>
<dbReference type="AlphaFoldDB" id="A0A343TL79"/>
<feature type="transmembrane region" description="Helical" evidence="1">
    <location>
        <begin position="32"/>
        <end position="52"/>
    </location>
</feature>
<gene>
    <name evidence="3" type="ORF">AArcSl_2227</name>
</gene>
<sequence>MPAGTEFAILAGIVSAIGGLTLYAGLGKGDAAIVTTISALYFVVAAIAGVLFLGESITVRDFLGIVFAILAIILISS</sequence>
<reference evidence="4" key="1">
    <citation type="submission" date="2017-11" db="EMBL/GenBank/DDBJ databases">
        <title>Phenotypic and genomic properties of facultatively anaerobic sulfur-reducing natronoarchaea from hypersaline soda lakes.</title>
        <authorList>
            <person name="Sorokin D.Y."/>
            <person name="Kublanov I.V."/>
            <person name="Roman P."/>
            <person name="Sinninghe Damste J.S."/>
            <person name="Golyshin P.N."/>
            <person name="Rojo D."/>
            <person name="Ciordia S."/>
            <person name="Mena M.D.C."/>
            <person name="Ferrer M."/>
            <person name="Messina E."/>
            <person name="Smedile F."/>
            <person name="La Spada G."/>
            <person name="La Cono V."/>
            <person name="Yakimov M.M."/>
        </authorList>
    </citation>
    <scope>NUCLEOTIDE SEQUENCE [LARGE SCALE GENOMIC DNA]</scope>
    <source>
        <strain evidence="4">AArc-Sl</strain>
    </source>
</reference>
<keyword evidence="1" id="KW-1133">Transmembrane helix</keyword>
<dbReference type="GO" id="GO:0016020">
    <property type="term" value="C:membrane"/>
    <property type="evidence" value="ECO:0007669"/>
    <property type="project" value="InterPro"/>
</dbReference>
<name>A0A343TL79_9EURY</name>
<keyword evidence="4" id="KW-1185">Reference proteome</keyword>